<dbReference type="RefSeq" id="WP_059149362.1">
    <property type="nucleotide sequence ID" value="NZ_LLZJ01000428.1"/>
</dbReference>
<dbReference type="AlphaFoldDB" id="A0A0X3VEV3"/>
<feature type="region of interest" description="Disordered" evidence="1">
    <location>
        <begin position="154"/>
        <end position="202"/>
    </location>
</feature>
<evidence type="ECO:0000313" key="5">
    <source>
        <dbReference type="Proteomes" id="UP000053413"/>
    </source>
</evidence>
<evidence type="ECO:0000256" key="1">
    <source>
        <dbReference type="SAM" id="MobiDB-lite"/>
    </source>
</evidence>
<feature type="transmembrane region" description="Helical" evidence="2">
    <location>
        <begin position="12"/>
        <end position="32"/>
    </location>
</feature>
<feature type="region of interest" description="Disordered" evidence="1">
    <location>
        <begin position="214"/>
        <end position="233"/>
    </location>
</feature>
<feature type="region of interest" description="Disordered" evidence="1">
    <location>
        <begin position="297"/>
        <end position="316"/>
    </location>
</feature>
<evidence type="ECO:0000256" key="2">
    <source>
        <dbReference type="SAM" id="Phobius"/>
    </source>
</evidence>
<feature type="domain" description="DUF1996" evidence="3">
    <location>
        <begin position="243"/>
        <end position="465"/>
    </location>
</feature>
<accession>A0A0X3VEV3</accession>
<keyword evidence="2" id="KW-0472">Membrane</keyword>
<dbReference type="Proteomes" id="UP000053413">
    <property type="component" value="Unassembled WGS sequence"/>
</dbReference>
<name>A0A0X3VEV3_STRVO</name>
<dbReference type="InterPro" id="IPR018535">
    <property type="entry name" value="DUF1996"/>
</dbReference>
<dbReference type="EMBL" id="LLZJ01000428">
    <property type="protein sequence ID" value="KUL43285.1"/>
    <property type="molecule type" value="Genomic_DNA"/>
</dbReference>
<sequence length="486" mass="50972">MRNKKRHKRSRVIGLTVVGVTALAVGGGALLMTDNDASAARRPAGRQAPAWAAMTVKCPDAATRLSNVPQQARPAVDRELATMDSQVADAYQRLAARGAGADQDWVRTRVLEPLGAQRRGALNRIGNEIGRVASRPSGLVTLASCTVQQAAPASAPAGGATSAPAGATPAAGTAAPAAGTAAPAAPAAGGQAQSGPVKADFVDIRRVRPNVKNPRTRANASRGTFSSRCGRNENKHFNSDNVIVAPGVSNGAHHMHDYVGNRGTDAFSTNDSLAAAGTTCTNGDRSTHYWPVLRQQDGTKEADADQPGGGTEGNVGRILRPETASISFRGSAVSKVVEMPKFLRIITGDAKAFTNGTANANASWSCTGFENRQLKDKYPLCPKGSKVVRTFKFQSCWDGKNADSANHRTHVAFADAKGACAKGFKAIPQLVQRITYKVAPGSLFAVDSFPEQLHKPVTDHGDFINVMSNSLMKKAVKCINTGRKCG</sequence>
<feature type="compositionally biased region" description="Polar residues" evidence="1">
    <location>
        <begin position="216"/>
        <end position="229"/>
    </location>
</feature>
<feature type="compositionally biased region" description="Low complexity" evidence="1">
    <location>
        <begin position="154"/>
        <end position="196"/>
    </location>
</feature>
<comment type="caution">
    <text evidence="4">The sequence shown here is derived from an EMBL/GenBank/DDBJ whole genome shotgun (WGS) entry which is preliminary data.</text>
</comment>
<protein>
    <recommendedName>
        <fullName evidence="3">DUF1996 domain-containing protein</fullName>
    </recommendedName>
</protein>
<dbReference type="PANTHER" id="PTHR43662:SF3">
    <property type="entry name" value="DOMAIN PROTEIN, PUTATIVE (AFU_ORTHOLOGUE AFUA_6G11970)-RELATED"/>
    <property type="match status" value="1"/>
</dbReference>
<keyword evidence="2" id="KW-0812">Transmembrane</keyword>
<evidence type="ECO:0000313" key="4">
    <source>
        <dbReference type="EMBL" id="KUL43285.1"/>
    </source>
</evidence>
<evidence type="ECO:0000259" key="3">
    <source>
        <dbReference type="Pfam" id="PF09362"/>
    </source>
</evidence>
<gene>
    <name evidence="4" type="ORF">ADL28_43660</name>
</gene>
<dbReference type="OrthoDB" id="581239at2"/>
<proteinExistence type="predicted"/>
<dbReference type="Pfam" id="PF09362">
    <property type="entry name" value="DUF1996"/>
    <property type="match status" value="1"/>
</dbReference>
<organism evidence="4 5">
    <name type="scientific">Streptomyces violaceusniger</name>
    <dbReference type="NCBI Taxonomy" id="68280"/>
    <lineage>
        <taxon>Bacteria</taxon>
        <taxon>Bacillati</taxon>
        <taxon>Actinomycetota</taxon>
        <taxon>Actinomycetes</taxon>
        <taxon>Kitasatosporales</taxon>
        <taxon>Streptomycetaceae</taxon>
        <taxon>Streptomyces</taxon>
        <taxon>Streptomyces violaceusniger group</taxon>
    </lineage>
</organism>
<reference evidence="5" key="1">
    <citation type="submission" date="2015-10" db="EMBL/GenBank/DDBJ databases">
        <authorList>
            <person name="Ju K.-S."/>
            <person name="Doroghazi J.R."/>
            <person name="Metcalf W.W."/>
        </authorList>
    </citation>
    <scope>NUCLEOTIDE SEQUENCE [LARGE SCALE GENOMIC DNA]</scope>
    <source>
        <strain evidence="5">NRRL F-8817</strain>
    </source>
</reference>
<dbReference type="PANTHER" id="PTHR43662">
    <property type="match status" value="1"/>
</dbReference>
<keyword evidence="2" id="KW-1133">Transmembrane helix</keyword>